<dbReference type="GO" id="GO:0004674">
    <property type="term" value="F:protein serine/threonine kinase activity"/>
    <property type="evidence" value="ECO:0007669"/>
    <property type="project" value="UniProtKB-KW"/>
</dbReference>
<evidence type="ECO:0000259" key="3">
    <source>
        <dbReference type="Pfam" id="PF13581"/>
    </source>
</evidence>
<evidence type="ECO:0000313" key="4">
    <source>
        <dbReference type="EMBL" id="GHF74061.1"/>
    </source>
</evidence>
<dbReference type="Gene3D" id="3.30.565.10">
    <property type="entry name" value="Histidine kinase-like ATPase, C-terminal domain"/>
    <property type="match status" value="1"/>
</dbReference>
<feature type="domain" description="Histidine kinase/HSP90-like ATPase" evidence="3">
    <location>
        <begin position="64"/>
        <end position="166"/>
    </location>
</feature>
<protein>
    <recommendedName>
        <fullName evidence="3">Histidine kinase/HSP90-like ATPase domain-containing protein</fullName>
    </recommendedName>
</protein>
<dbReference type="PANTHER" id="PTHR35526:SF3">
    <property type="entry name" value="ANTI-SIGMA-F FACTOR RSBW"/>
    <property type="match status" value="1"/>
</dbReference>
<evidence type="ECO:0000256" key="2">
    <source>
        <dbReference type="SAM" id="MobiDB-lite"/>
    </source>
</evidence>
<dbReference type="InterPro" id="IPR003594">
    <property type="entry name" value="HATPase_dom"/>
</dbReference>
<proteinExistence type="predicted"/>
<sequence length="295" mass="32183">MTTIRPVRSALYPVPPQGLPPSRPAPPQPRHLPPSTEPPAGCPPPLRQRRWCLRRTSTMTPCLARRRVREALRDWGITERAEDAELIVSEMVTNAVLHGGGRTVVVAVAADSQAIRLGVTDRGRPRGPIVPLRAAPDDEYGRGLALIAATANDSGSHTTRRGKTRVWALLLRHPGGTAGRLADIEDDAAGIHLLTCEVFGYGVEDAAELLRDWWALMVKHLRQLLPHADAMAQQQRRGRGPSAAEMRIRSIRYALEHQDTAPPALDDAQMLARQCHALLLSLGQAPHPASTCPLC</sequence>
<dbReference type="Proteomes" id="UP000638313">
    <property type="component" value="Unassembled WGS sequence"/>
</dbReference>
<keyword evidence="5" id="KW-1185">Reference proteome</keyword>
<accession>A0A919EGC4</accession>
<feature type="region of interest" description="Disordered" evidence="2">
    <location>
        <begin position="1"/>
        <end position="46"/>
    </location>
</feature>
<keyword evidence="1" id="KW-0418">Kinase</keyword>
<dbReference type="AlphaFoldDB" id="A0A919EGC4"/>
<name>A0A919EGC4_9ACTN</name>
<reference evidence="4" key="2">
    <citation type="submission" date="2020-09" db="EMBL/GenBank/DDBJ databases">
        <authorList>
            <person name="Sun Q."/>
            <person name="Ohkuma M."/>
        </authorList>
    </citation>
    <scope>NUCLEOTIDE SEQUENCE</scope>
    <source>
        <strain evidence="4">JCM 4059</strain>
    </source>
</reference>
<gene>
    <name evidence="4" type="ORF">GCM10010218_63980</name>
</gene>
<keyword evidence="1" id="KW-0723">Serine/threonine-protein kinase</keyword>
<keyword evidence="1" id="KW-0808">Transferase</keyword>
<dbReference type="Pfam" id="PF13581">
    <property type="entry name" value="HATPase_c_2"/>
    <property type="match status" value="1"/>
</dbReference>
<dbReference type="InterPro" id="IPR050267">
    <property type="entry name" value="Anti-sigma-factor_SerPK"/>
</dbReference>
<reference evidence="4" key="1">
    <citation type="journal article" date="2014" name="Int. J. Syst. Evol. Microbiol.">
        <title>Complete genome sequence of Corynebacterium casei LMG S-19264T (=DSM 44701T), isolated from a smear-ripened cheese.</title>
        <authorList>
            <consortium name="US DOE Joint Genome Institute (JGI-PGF)"/>
            <person name="Walter F."/>
            <person name="Albersmeier A."/>
            <person name="Kalinowski J."/>
            <person name="Ruckert C."/>
        </authorList>
    </citation>
    <scope>NUCLEOTIDE SEQUENCE</scope>
    <source>
        <strain evidence="4">JCM 4059</strain>
    </source>
</reference>
<comment type="caution">
    <text evidence="4">The sequence shown here is derived from an EMBL/GenBank/DDBJ whole genome shotgun (WGS) entry which is preliminary data.</text>
</comment>
<organism evidence="4 5">
    <name type="scientific">Streptomyces mashuensis</name>
    <dbReference type="NCBI Taxonomy" id="33904"/>
    <lineage>
        <taxon>Bacteria</taxon>
        <taxon>Bacillati</taxon>
        <taxon>Actinomycetota</taxon>
        <taxon>Actinomycetes</taxon>
        <taxon>Kitasatosporales</taxon>
        <taxon>Streptomycetaceae</taxon>
        <taxon>Streptomyces</taxon>
    </lineage>
</organism>
<evidence type="ECO:0000256" key="1">
    <source>
        <dbReference type="ARBA" id="ARBA00022527"/>
    </source>
</evidence>
<dbReference type="CDD" id="cd16936">
    <property type="entry name" value="HATPase_RsbW-like"/>
    <property type="match status" value="1"/>
</dbReference>
<dbReference type="InterPro" id="IPR036890">
    <property type="entry name" value="HATPase_C_sf"/>
</dbReference>
<dbReference type="SUPFAM" id="SSF55874">
    <property type="entry name" value="ATPase domain of HSP90 chaperone/DNA topoisomerase II/histidine kinase"/>
    <property type="match status" value="1"/>
</dbReference>
<dbReference type="RefSeq" id="WP_190133294.1">
    <property type="nucleotide sequence ID" value="NZ_BNBD01000026.1"/>
</dbReference>
<feature type="compositionally biased region" description="Pro residues" evidence="2">
    <location>
        <begin position="13"/>
        <end position="46"/>
    </location>
</feature>
<evidence type="ECO:0000313" key="5">
    <source>
        <dbReference type="Proteomes" id="UP000638313"/>
    </source>
</evidence>
<dbReference type="EMBL" id="BNBD01000026">
    <property type="protein sequence ID" value="GHF74061.1"/>
    <property type="molecule type" value="Genomic_DNA"/>
</dbReference>
<dbReference type="PANTHER" id="PTHR35526">
    <property type="entry name" value="ANTI-SIGMA-F FACTOR RSBW-RELATED"/>
    <property type="match status" value="1"/>
</dbReference>